<proteinExistence type="predicted"/>
<accession>A0A392SMN1</accession>
<sequence>LARSRSAVPETMAIARTLRANTQSFVLNFIPFSVNSNTSYHRLIHINFNTHSSKSSPFNPQSIKINLNRDSYGRCNSPQKTLIMIDKV</sequence>
<feature type="non-terminal residue" evidence="1">
    <location>
        <position position="1"/>
    </location>
</feature>
<organism evidence="1 2">
    <name type="scientific">Trifolium medium</name>
    <dbReference type="NCBI Taxonomy" id="97028"/>
    <lineage>
        <taxon>Eukaryota</taxon>
        <taxon>Viridiplantae</taxon>
        <taxon>Streptophyta</taxon>
        <taxon>Embryophyta</taxon>
        <taxon>Tracheophyta</taxon>
        <taxon>Spermatophyta</taxon>
        <taxon>Magnoliopsida</taxon>
        <taxon>eudicotyledons</taxon>
        <taxon>Gunneridae</taxon>
        <taxon>Pentapetalae</taxon>
        <taxon>rosids</taxon>
        <taxon>fabids</taxon>
        <taxon>Fabales</taxon>
        <taxon>Fabaceae</taxon>
        <taxon>Papilionoideae</taxon>
        <taxon>50 kb inversion clade</taxon>
        <taxon>NPAAA clade</taxon>
        <taxon>Hologalegina</taxon>
        <taxon>IRL clade</taxon>
        <taxon>Trifolieae</taxon>
        <taxon>Trifolium</taxon>
    </lineage>
</organism>
<evidence type="ECO:0000313" key="1">
    <source>
        <dbReference type="EMBL" id="MCI49136.1"/>
    </source>
</evidence>
<dbReference type="AlphaFoldDB" id="A0A392SMN1"/>
<protein>
    <submittedName>
        <fullName evidence="1">Uncharacterized protein</fullName>
    </submittedName>
</protein>
<name>A0A392SMN1_9FABA</name>
<dbReference type="Proteomes" id="UP000265520">
    <property type="component" value="Unassembled WGS sequence"/>
</dbReference>
<evidence type="ECO:0000313" key="2">
    <source>
        <dbReference type="Proteomes" id="UP000265520"/>
    </source>
</evidence>
<keyword evidence="2" id="KW-1185">Reference proteome</keyword>
<comment type="caution">
    <text evidence="1">The sequence shown here is derived from an EMBL/GenBank/DDBJ whole genome shotgun (WGS) entry which is preliminary data.</text>
</comment>
<dbReference type="EMBL" id="LXQA010396424">
    <property type="protein sequence ID" value="MCI49136.1"/>
    <property type="molecule type" value="Genomic_DNA"/>
</dbReference>
<reference evidence="1 2" key="1">
    <citation type="journal article" date="2018" name="Front. Plant Sci.">
        <title>Red Clover (Trifolium pratense) and Zigzag Clover (T. medium) - A Picture of Genomic Similarities and Differences.</title>
        <authorList>
            <person name="Dluhosova J."/>
            <person name="Istvanek J."/>
            <person name="Nedelnik J."/>
            <person name="Repkova J."/>
        </authorList>
    </citation>
    <scope>NUCLEOTIDE SEQUENCE [LARGE SCALE GENOMIC DNA]</scope>
    <source>
        <strain evidence="2">cv. 10/8</strain>
        <tissue evidence="1">Leaf</tissue>
    </source>
</reference>